<evidence type="ECO:0000313" key="1">
    <source>
        <dbReference type="Proteomes" id="UP000887578"/>
    </source>
</evidence>
<protein>
    <submittedName>
        <fullName evidence="2">Apple domain-containing protein</fullName>
    </submittedName>
</protein>
<evidence type="ECO:0000313" key="2">
    <source>
        <dbReference type="WBParaSite" id="PDA_v2.g18577.t1"/>
    </source>
</evidence>
<reference evidence="2" key="1">
    <citation type="submission" date="2022-11" db="UniProtKB">
        <authorList>
            <consortium name="WormBaseParasite"/>
        </authorList>
    </citation>
    <scope>IDENTIFICATION</scope>
</reference>
<dbReference type="WBParaSite" id="PDA_v2.g18577.t1">
    <property type="protein sequence ID" value="PDA_v2.g18577.t1"/>
    <property type="gene ID" value="PDA_v2.g18577"/>
</dbReference>
<keyword evidence="1" id="KW-1185">Reference proteome</keyword>
<accession>A0A914PR30</accession>
<proteinExistence type="predicted"/>
<organism evidence="1 2">
    <name type="scientific">Panagrolaimus davidi</name>
    <dbReference type="NCBI Taxonomy" id="227884"/>
    <lineage>
        <taxon>Eukaryota</taxon>
        <taxon>Metazoa</taxon>
        <taxon>Ecdysozoa</taxon>
        <taxon>Nematoda</taxon>
        <taxon>Chromadorea</taxon>
        <taxon>Rhabditida</taxon>
        <taxon>Tylenchina</taxon>
        <taxon>Panagrolaimomorpha</taxon>
        <taxon>Panagrolaimoidea</taxon>
        <taxon>Panagrolaimidae</taxon>
        <taxon>Panagrolaimus</taxon>
    </lineage>
</organism>
<sequence length="170" mass="18491">MSEGKPRVTGDQCNKRIYCDTNNNSIAFIKFQHLNGEKGVTAADLSSSKYVKSCKTKTSSIQTSELTTVLTTIPTTTPATISTAVPTTAPPTQPSTDYQTSGFELISSPSNPFSVGLGKFVGYFQNQSFCKRICEQKRGLLTCIGYMFEPNNMGKCTIYEIGPPIKSMLS</sequence>
<dbReference type="AlphaFoldDB" id="A0A914PR30"/>
<name>A0A914PR30_9BILA</name>
<dbReference type="Proteomes" id="UP000887578">
    <property type="component" value="Unplaced"/>
</dbReference>